<dbReference type="Proteomes" id="UP000799777">
    <property type="component" value="Unassembled WGS sequence"/>
</dbReference>
<evidence type="ECO:0000313" key="5">
    <source>
        <dbReference type="Proteomes" id="UP000799777"/>
    </source>
</evidence>
<dbReference type="CDD" id="cd00067">
    <property type="entry name" value="GAL4"/>
    <property type="match status" value="1"/>
</dbReference>
<dbReference type="InterPro" id="IPR039601">
    <property type="entry name" value="Rrn5"/>
</dbReference>
<feature type="non-terminal residue" evidence="4">
    <location>
        <position position="1"/>
    </location>
</feature>
<dbReference type="PROSITE" id="PS50048">
    <property type="entry name" value="ZN2_CY6_FUNGAL_2"/>
    <property type="match status" value="1"/>
</dbReference>
<dbReference type="InterPro" id="IPR001138">
    <property type="entry name" value="Zn2Cys6_DnaBD"/>
</dbReference>
<organism evidence="4 5">
    <name type="scientific">Setomelanomma holmii</name>
    <dbReference type="NCBI Taxonomy" id="210430"/>
    <lineage>
        <taxon>Eukaryota</taxon>
        <taxon>Fungi</taxon>
        <taxon>Dikarya</taxon>
        <taxon>Ascomycota</taxon>
        <taxon>Pezizomycotina</taxon>
        <taxon>Dothideomycetes</taxon>
        <taxon>Pleosporomycetidae</taxon>
        <taxon>Pleosporales</taxon>
        <taxon>Pleosporineae</taxon>
        <taxon>Phaeosphaeriaceae</taxon>
        <taxon>Setomelanomma</taxon>
    </lineage>
</organism>
<feature type="compositionally biased region" description="Polar residues" evidence="2">
    <location>
        <begin position="628"/>
        <end position="647"/>
    </location>
</feature>
<dbReference type="Pfam" id="PF00172">
    <property type="entry name" value="Zn_clus"/>
    <property type="match status" value="1"/>
</dbReference>
<proteinExistence type="predicted"/>
<dbReference type="SMART" id="SM00066">
    <property type="entry name" value="GAL4"/>
    <property type="match status" value="1"/>
</dbReference>
<feature type="region of interest" description="Disordered" evidence="2">
    <location>
        <begin position="663"/>
        <end position="717"/>
    </location>
</feature>
<dbReference type="GO" id="GO:0006361">
    <property type="term" value="P:transcription initiation at RNA polymerase I promoter"/>
    <property type="evidence" value="ECO:0007669"/>
    <property type="project" value="TreeGrafter"/>
</dbReference>
<feature type="region of interest" description="Disordered" evidence="2">
    <location>
        <begin position="609"/>
        <end position="651"/>
    </location>
</feature>
<dbReference type="Gene3D" id="4.10.240.10">
    <property type="entry name" value="Zn(2)-C6 fungal-type DNA-binding domain"/>
    <property type="match status" value="1"/>
</dbReference>
<dbReference type="EMBL" id="ML978309">
    <property type="protein sequence ID" value="KAF2024103.1"/>
    <property type="molecule type" value="Genomic_DNA"/>
</dbReference>
<evidence type="ECO:0000259" key="3">
    <source>
        <dbReference type="PROSITE" id="PS50048"/>
    </source>
</evidence>
<protein>
    <recommendedName>
        <fullName evidence="3">Zn(2)-C6 fungal-type domain-containing protein</fullName>
    </recommendedName>
</protein>
<dbReference type="GO" id="GO:0000981">
    <property type="term" value="F:DNA-binding transcription factor activity, RNA polymerase II-specific"/>
    <property type="evidence" value="ECO:0007669"/>
    <property type="project" value="InterPro"/>
</dbReference>
<dbReference type="GO" id="GO:0042790">
    <property type="term" value="P:nucleolar large rRNA transcription by RNA polymerase I"/>
    <property type="evidence" value="ECO:0007669"/>
    <property type="project" value="InterPro"/>
</dbReference>
<feature type="non-terminal residue" evidence="4">
    <location>
        <position position="717"/>
    </location>
</feature>
<feature type="region of interest" description="Disordered" evidence="2">
    <location>
        <begin position="1"/>
        <end position="26"/>
    </location>
</feature>
<evidence type="ECO:0000313" key="4">
    <source>
        <dbReference type="EMBL" id="KAF2024103.1"/>
    </source>
</evidence>
<keyword evidence="5" id="KW-1185">Reference proteome</keyword>
<dbReference type="GO" id="GO:0000500">
    <property type="term" value="C:RNA polymerase I upstream activating factor complex"/>
    <property type="evidence" value="ECO:0007669"/>
    <property type="project" value="InterPro"/>
</dbReference>
<accession>A0A9P4GW88</accession>
<dbReference type="GO" id="GO:0001181">
    <property type="term" value="F:RNA polymerase I general transcription initiation factor activity"/>
    <property type="evidence" value="ECO:0007669"/>
    <property type="project" value="TreeGrafter"/>
</dbReference>
<name>A0A9P4GW88_9PLEO</name>
<dbReference type="OrthoDB" id="2240312at2759"/>
<dbReference type="PANTHER" id="PTHR28079:SF1">
    <property type="entry name" value="RNA POLYMERASE I-SPECIFIC TRANSCRIPTION INITIATION FACTOR RRN5"/>
    <property type="match status" value="1"/>
</dbReference>
<evidence type="ECO:0000256" key="2">
    <source>
        <dbReference type="SAM" id="MobiDB-lite"/>
    </source>
</evidence>
<dbReference type="AlphaFoldDB" id="A0A9P4GW88"/>
<dbReference type="SUPFAM" id="SSF57701">
    <property type="entry name" value="Zn2/Cys6 DNA-binding domain"/>
    <property type="match status" value="1"/>
</dbReference>
<gene>
    <name evidence="4" type="ORF">EK21DRAFT_21868</name>
</gene>
<dbReference type="PANTHER" id="PTHR28079">
    <property type="entry name" value="RNA POLYMERASE I-SPECIFIC TRANSCRIPTION INITIATION FACTOR RRN5"/>
    <property type="match status" value="1"/>
</dbReference>
<comment type="caution">
    <text evidence="4">The sequence shown here is derived from an EMBL/GenBank/DDBJ whole genome shotgun (WGS) entry which is preliminary data.</text>
</comment>
<sequence length="717" mass="80897">SRPETPRKRPRLRYRTTSRSRRHECHRKPTLEDKYNDDYRLLYNEHAAAAASRFEAEDSLQYYTKQVGASVWSPVDQAKFFAALERLGKDDIPGITEAIETKTQAEARDFLLLLRDAAAKQGYAQVILRDVPAAIELGQECSQRLEEAGDALAWYQEKFEAAQEQERYGEHWLITPQIAAEIEDAIAGLDRPRSASARLVSVSEGLGRGVTGACSFCKRRKLKCDRQVPCANCTRHKADCLYPKNPPKGSHSMVVSTGTPQEHEGMDTVEKDVSQPQLLQSIPEAQLLHPAMMLVLSKDLFMNRSEEFTAPWSHWSAYQSELATEPSIYRTAFNDFHRLAVSITKRLVQTAIIQATSRLRAQRPRRNGKHRNKGNMPFVKERDVNVAIDILGMNRNGHERWRGLPRRCGLRVVAKEKTAKGRRERELSWGEVEHLLGPSVLADERPTAESELSAEPENFSVRVARSGTPLPMRDLNISDPDDDYDLSGSVDELEDEQPFPVNYRSRDVVGRYTSAPPTKDADEPAHQLRTIEQFDLEAKRHEERALWDLLGEEPSSKSDFVEDDHVDQDRVDPRAERIFTEPTDWRKSVDFHATWETFEQPVSAAKFLANRKPSSPMAIDRAGRSEHIQLSSGNGSDTSLPKGSQEQAPFEVELRAHGTNAYAALQGDDAGTFDQTLRGSGSEMDDLDLEKDIPTQSIEAGPDVSKDHGTEEEMEWS</sequence>
<dbReference type="GO" id="GO:0000182">
    <property type="term" value="F:rDNA binding"/>
    <property type="evidence" value="ECO:0007669"/>
    <property type="project" value="TreeGrafter"/>
</dbReference>
<feature type="compositionally biased region" description="Basic residues" evidence="2">
    <location>
        <begin position="8"/>
        <end position="26"/>
    </location>
</feature>
<dbReference type="PROSITE" id="PS00463">
    <property type="entry name" value="ZN2_CY6_FUNGAL_1"/>
    <property type="match status" value="1"/>
</dbReference>
<reference evidence="4" key="1">
    <citation type="journal article" date="2020" name="Stud. Mycol.">
        <title>101 Dothideomycetes genomes: a test case for predicting lifestyles and emergence of pathogens.</title>
        <authorList>
            <person name="Haridas S."/>
            <person name="Albert R."/>
            <person name="Binder M."/>
            <person name="Bloem J."/>
            <person name="Labutti K."/>
            <person name="Salamov A."/>
            <person name="Andreopoulos B."/>
            <person name="Baker S."/>
            <person name="Barry K."/>
            <person name="Bills G."/>
            <person name="Bluhm B."/>
            <person name="Cannon C."/>
            <person name="Castanera R."/>
            <person name="Culley D."/>
            <person name="Daum C."/>
            <person name="Ezra D."/>
            <person name="Gonzalez J."/>
            <person name="Henrissat B."/>
            <person name="Kuo A."/>
            <person name="Liang C."/>
            <person name="Lipzen A."/>
            <person name="Lutzoni F."/>
            <person name="Magnuson J."/>
            <person name="Mondo S."/>
            <person name="Nolan M."/>
            <person name="Ohm R."/>
            <person name="Pangilinan J."/>
            <person name="Park H.-J."/>
            <person name="Ramirez L."/>
            <person name="Alfaro M."/>
            <person name="Sun H."/>
            <person name="Tritt A."/>
            <person name="Yoshinaga Y."/>
            <person name="Zwiers L.-H."/>
            <person name="Turgeon B."/>
            <person name="Goodwin S."/>
            <person name="Spatafora J."/>
            <person name="Crous P."/>
            <person name="Grigoriev I."/>
        </authorList>
    </citation>
    <scope>NUCLEOTIDE SEQUENCE</scope>
    <source>
        <strain evidence="4">CBS 110217</strain>
    </source>
</reference>
<evidence type="ECO:0000256" key="1">
    <source>
        <dbReference type="ARBA" id="ARBA00023242"/>
    </source>
</evidence>
<dbReference type="GO" id="GO:0008270">
    <property type="term" value="F:zinc ion binding"/>
    <property type="evidence" value="ECO:0007669"/>
    <property type="project" value="InterPro"/>
</dbReference>
<dbReference type="InterPro" id="IPR036864">
    <property type="entry name" value="Zn2-C6_fun-type_DNA-bd_sf"/>
</dbReference>
<feature type="domain" description="Zn(2)-C6 fungal-type" evidence="3">
    <location>
        <begin position="213"/>
        <end position="242"/>
    </location>
</feature>
<keyword evidence="1" id="KW-0539">Nucleus</keyword>